<comment type="subcellular location">
    <subcellularLocation>
        <location evidence="1 12">Membrane</location>
        <topology evidence="1 12">Single-pass type I membrane protein</topology>
    </subcellularLocation>
</comment>
<dbReference type="Pfam" id="PF01414">
    <property type="entry name" value="DSL"/>
    <property type="match status" value="1"/>
</dbReference>
<proteinExistence type="predicted"/>
<keyword evidence="3 10" id="KW-0245">EGF-like domain</keyword>
<evidence type="ECO:0000256" key="7">
    <source>
        <dbReference type="ARBA" id="ARBA00023136"/>
    </source>
</evidence>
<comment type="caution">
    <text evidence="18">The sequence shown here is derived from an EMBL/GenBank/DDBJ whole genome shotgun (WGS) entry which is preliminary data.</text>
</comment>
<evidence type="ECO:0000256" key="12">
    <source>
        <dbReference type="RuleBase" id="RU280815"/>
    </source>
</evidence>
<dbReference type="Gene3D" id="2.60.40.3510">
    <property type="match status" value="1"/>
</dbReference>
<dbReference type="InterPro" id="IPR000742">
    <property type="entry name" value="EGF"/>
</dbReference>
<evidence type="ECO:0000313" key="19">
    <source>
        <dbReference type="Proteomes" id="UP000271974"/>
    </source>
</evidence>
<protein>
    <recommendedName>
        <fullName evidence="12">Delta-like protein</fullName>
    </recommendedName>
</protein>
<dbReference type="PROSITE" id="PS51051">
    <property type="entry name" value="DSL"/>
    <property type="match status" value="1"/>
</dbReference>
<dbReference type="InterPro" id="IPR011651">
    <property type="entry name" value="Notch_ligand_N"/>
</dbReference>
<dbReference type="InterPro" id="IPR001774">
    <property type="entry name" value="DSL"/>
</dbReference>
<dbReference type="SMART" id="SM00051">
    <property type="entry name" value="DSL"/>
    <property type="match status" value="1"/>
</dbReference>
<dbReference type="STRING" id="188477.A0A433TMQ0"/>
<dbReference type="AlphaFoldDB" id="A0A433TMQ0"/>
<keyword evidence="12 15" id="KW-0732">Signal</keyword>
<gene>
    <name evidence="18" type="ORF">EGW08_009375</name>
</gene>
<dbReference type="InterPro" id="IPR000152">
    <property type="entry name" value="EGF-type_Asp/Asn_hydroxyl_site"/>
</dbReference>
<keyword evidence="5 12" id="KW-0677">Repeat</keyword>
<feature type="signal peptide" evidence="15">
    <location>
        <begin position="1"/>
        <end position="24"/>
    </location>
</feature>
<feature type="region of interest" description="Disordered" evidence="13">
    <location>
        <begin position="332"/>
        <end position="352"/>
    </location>
</feature>
<feature type="disulfide bond" evidence="11">
    <location>
        <begin position="212"/>
        <end position="221"/>
    </location>
</feature>
<evidence type="ECO:0000256" key="11">
    <source>
        <dbReference type="PROSITE-ProRule" id="PRU00377"/>
    </source>
</evidence>
<evidence type="ECO:0000259" key="16">
    <source>
        <dbReference type="PROSITE" id="PS50026"/>
    </source>
</evidence>
<comment type="caution">
    <text evidence="10">Lacks conserved residue(s) required for the propagation of feature annotation.</text>
</comment>
<dbReference type="EMBL" id="RQTK01000268">
    <property type="protein sequence ID" value="RUS82853.1"/>
    <property type="molecule type" value="Genomic_DNA"/>
</dbReference>
<name>A0A433TMQ0_ELYCH</name>
<comment type="function">
    <text evidence="12">Putative Notch ligand involved in the mediation of Notch signaling.</text>
</comment>
<dbReference type="PROSITE" id="PS50026">
    <property type="entry name" value="EGF_3"/>
    <property type="match status" value="1"/>
</dbReference>
<keyword evidence="4 12" id="KW-0812">Transmembrane</keyword>
<keyword evidence="7 12" id="KW-0472">Membrane</keyword>
<feature type="domain" description="DSL" evidence="17">
    <location>
        <begin position="181"/>
        <end position="221"/>
    </location>
</feature>
<dbReference type="Proteomes" id="UP000271974">
    <property type="component" value="Unassembled WGS sequence"/>
</dbReference>
<organism evidence="18 19">
    <name type="scientific">Elysia chlorotica</name>
    <name type="common">Eastern emerald elysia</name>
    <name type="synonym">Sea slug</name>
    <dbReference type="NCBI Taxonomy" id="188477"/>
    <lineage>
        <taxon>Eukaryota</taxon>
        <taxon>Metazoa</taxon>
        <taxon>Spiralia</taxon>
        <taxon>Lophotrochozoa</taxon>
        <taxon>Mollusca</taxon>
        <taxon>Gastropoda</taxon>
        <taxon>Heterobranchia</taxon>
        <taxon>Euthyneura</taxon>
        <taxon>Panpulmonata</taxon>
        <taxon>Sacoglossa</taxon>
        <taxon>Placobranchoidea</taxon>
        <taxon>Plakobranchidae</taxon>
        <taxon>Elysia</taxon>
    </lineage>
</organism>
<evidence type="ECO:0000256" key="10">
    <source>
        <dbReference type="PROSITE-ProRule" id="PRU00076"/>
    </source>
</evidence>
<evidence type="ECO:0000256" key="6">
    <source>
        <dbReference type="ARBA" id="ARBA00022989"/>
    </source>
</evidence>
<dbReference type="GO" id="GO:0016020">
    <property type="term" value="C:membrane"/>
    <property type="evidence" value="ECO:0007669"/>
    <property type="project" value="UniProtKB-SubCell"/>
</dbReference>
<evidence type="ECO:0000256" key="13">
    <source>
        <dbReference type="SAM" id="MobiDB-lite"/>
    </source>
</evidence>
<evidence type="ECO:0000256" key="1">
    <source>
        <dbReference type="ARBA" id="ARBA00004479"/>
    </source>
</evidence>
<evidence type="ECO:0000313" key="18">
    <source>
        <dbReference type="EMBL" id="RUS82853.1"/>
    </source>
</evidence>
<dbReference type="InterPro" id="IPR050906">
    <property type="entry name" value="Notch_signaling"/>
</dbReference>
<dbReference type="SUPFAM" id="SSF57196">
    <property type="entry name" value="EGF/Laminin"/>
    <property type="match status" value="1"/>
</dbReference>
<sequence length="352" mass="37846">MMHVGRAVAFIFCIFVSRFYSVDAQAKMITGLRYKSFSNPLGSLADGSCCDDPSLTAPNCPSDQCDVSFLPCATYAGGRDCAAYFHTPTPVMFDDDSFTLDNIIGNTKDTSSNLMVFIDSYSPDTINFNILALENSGTSSSLIANFSFVIDWMDTTFSEDDNWHVLDLTDGDAKLGLDVVRQCTKYYYGGTCSVYCKPTYQYTCLEDGSRNCTDGWEGSLCTDLVPYCASGLCQNGGSCTNIHLGYTCSCTSSYTGTNCELQATTTVTGPVAASSTLAPATSGNPTSTASRSSDLTTAVAASVSGGLFTLVVFLAAGACLWMKMKKRWYRRKVQSSPSPSQSRKASLLTDSF</sequence>
<feature type="chain" id="PRO_5019138771" description="Delta-like protein" evidence="15">
    <location>
        <begin position="25"/>
        <end position="352"/>
    </location>
</feature>
<dbReference type="PROSITE" id="PS00010">
    <property type="entry name" value="ASX_HYDROXYL"/>
    <property type="match status" value="1"/>
</dbReference>
<dbReference type="InterPro" id="IPR001881">
    <property type="entry name" value="EGF-like_Ca-bd_dom"/>
</dbReference>
<evidence type="ECO:0000256" key="3">
    <source>
        <dbReference type="ARBA" id="ARBA00022536"/>
    </source>
</evidence>
<dbReference type="PANTHER" id="PTHR24044:SF417">
    <property type="entry name" value="WEARY, ISOFORM B"/>
    <property type="match status" value="1"/>
</dbReference>
<feature type="disulfide bond" evidence="10">
    <location>
        <begin position="250"/>
        <end position="259"/>
    </location>
</feature>
<dbReference type="Gene3D" id="2.10.25.140">
    <property type="match status" value="1"/>
</dbReference>
<dbReference type="CDD" id="cd00054">
    <property type="entry name" value="EGF_CA"/>
    <property type="match status" value="1"/>
</dbReference>
<feature type="transmembrane region" description="Helical" evidence="14">
    <location>
        <begin position="298"/>
        <end position="322"/>
    </location>
</feature>
<keyword evidence="6 12" id="KW-1133">Transmembrane helix</keyword>
<keyword evidence="9" id="KW-0325">Glycoprotein</keyword>
<dbReference type="SMART" id="SM00179">
    <property type="entry name" value="EGF_CA"/>
    <property type="match status" value="1"/>
</dbReference>
<feature type="disulfide bond" evidence="11">
    <location>
        <begin position="183"/>
        <end position="192"/>
    </location>
</feature>
<dbReference type="GO" id="GO:0005112">
    <property type="term" value="F:Notch binding"/>
    <property type="evidence" value="ECO:0007669"/>
    <property type="project" value="TreeGrafter"/>
</dbReference>
<evidence type="ECO:0000256" key="2">
    <source>
        <dbReference type="ARBA" id="ARBA00022473"/>
    </source>
</evidence>
<dbReference type="Gene3D" id="2.10.25.10">
    <property type="entry name" value="Laminin"/>
    <property type="match status" value="1"/>
</dbReference>
<keyword evidence="2 12" id="KW-0217">Developmental protein</keyword>
<dbReference type="SMART" id="SM00181">
    <property type="entry name" value="EGF"/>
    <property type="match status" value="1"/>
</dbReference>
<evidence type="ECO:0000256" key="8">
    <source>
        <dbReference type="ARBA" id="ARBA00023157"/>
    </source>
</evidence>
<evidence type="ECO:0000256" key="5">
    <source>
        <dbReference type="ARBA" id="ARBA00022737"/>
    </source>
</evidence>
<dbReference type="PANTHER" id="PTHR24044">
    <property type="entry name" value="NOTCH LIGAND FAMILY MEMBER"/>
    <property type="match status" value="1"/>
</dbReference>
<evidence type="ECO:0000256" key="15">
    <source>
        <dbReference type="SAM" id="SignalP"/>
    </source>
</evidence>
<dbReference type="GO" id="GO:0032502">
    <property type="term" value="P:developmental process"/>
    <property type="evidence" value="ECO:0007669"/>
    <property type="project" value="UniProtKB-ARBA"/>
</dbReference>
<keyword evidence="19" id="KW-1185">Reference proteome</keyword>
<dbReference type="Pfam" id="PF07657">
    <property type="entry name" value="MNNL"/>
    <property type="match status" value="1"/>
</dbReference>
<reference evidence="18 19" key="1">
    <citation type="submission" date="2019-01" db="EMBL/GenBank/DDBJ databases">
        <title>A draft genome assembly of the solar-powered sea slug Elysia chlorotica.</title>
        <authorList>
            <person name="Cai H."/>
            <person name="Li Q."/>
            <person name="Fang X."/>
            <person name="Li J."/>
            <person name="Curtis N.E."/>
            <person name="Altenburger A."/>
            <person name="Shibata T."/>
            <person name="Feng M."/>
            <person name="Maeda T."/>
            <person name="Schwartz J.A."/>
            <person name="Shigenobu S."/>
            <person name="Lundholm N."/>
            <person name="Nishiyama T."/>
            <person name="Yang H."/>
            <person name="Hasebe M."/>
            <person name="Li S."/>
            <person name="Pierce S.K."/>
            <person name="Wang J."/>
        </authorList>
    </citation>
    <scope>NUCLEOTIDE SEQUENCE [LARGE SCALE GENOMIC DNA]</scope>
    <source>
        <strain evidence="18">EC2010</strain>
        <tissue evidence="18">Whole organism of an adult</tissue>
    </source>
</reference>
<accession>A0A433TMQ0</accession>
<dbReference type="GO" id="GO:0007219">
    <property type="term" value="P:Notch signaling pathway"/>
    <property type="evidence" value="ECO:0007669"/>
    <property type="project" value="InterPro"/>
</dbReference>
<evidence type="ECO:0000256" key="14">
    <source>
        <dbReference type="SAM" id="Phobius"/>
    </source>
</evidence>
<evidence type="ECO:0000256" key="9">
    <source>
        <dbReference type="ARBA" id="ARBA00023180"/>
    </source>
</evidence>
<dbReference type="GO" id="GO:0005509">
    <property type="term" value="F:calcium ion binding"/>
    <property type="evidence" value="ECO:0007669"/>
    <property type="project" value="InterPro"/>
</dbReference>
<evidence type="ECO:0000256" key="4">
    <source>
        <dbReference type="ARBA" id="ARBA00022692"/>
    </source>
</evidence>
<dbReference type="PROSITE" id="PS00022">
    <property type="entry name" value="EGF_1"/>
    <property type="match status" value="1"/>
</dbReference>
<evidence type="ECO:0000259" key="17">
    <source>
        <dbReference type="PROSITE" id="PS51051"/>
    </source>
</evidence>
<dbReference type="OrthoDB" id="5953235at2759"/>
<keyword evidence="8 10" id="KW-1015">Disulfide bond</keyword>
<feature type="domain" description="EGF-like" evidence="16">
    <location>
        <begin position="224"/>
        <end position="260"/>
    </location>
</feature>